<accession>A0A835CRE5</accession>
<dbReference type="PANTHER" id="PTHR28594">
    <property type="entry name" value="ATR-INTERACTING PROTEIN"/>
    <property type="match status" value="1"/>
</dbReference>
<feature type="compositionally biased region" description="Basic and acidic residues" evidence="2">
    <location>
        <begin position="20"/>
        <end position="29"/>
    </location>
</feature>
<evidence type="ECO:0000313" key="4">
    <source>
        <dbReference type="Proteomes" id="UP000639338"/>
    </source>
</evidence>
<comment type="caution">
    <text evidence="3">The sequence shown here is derived from an EMBL/GenBank/DDBJ whole genome shotgun (WGS) entry which is preliminary data.</text>
</comment>
<protein>
    <submittedName>
        <fullName evidence="3">Uncharacterized protein</fullName>
    </submittedName>
</protein>
<dbReference type="GO" id="GO:0006281">
    <property type="term" value="P:DNA repair"/>
    <property type="evidence" value="ECO:0007669"/>
    <property type="project" value="TreeGrafter"/>
</dbReference>
<dbReference type="GO" id="GO:0000077">
    <property type="term" value="P:DNA damage checkpoint signaling"/>
    <property type="evidence" value="ECO:0007669"/>
    <property type="project" value="InterPro"/>
</dbReference>
<feature type="compositionally biased region" description="Basic and acidic residues" evidence="2">
    <location>
        <begin position="93"/>
        <end position="102"/>
    </location>
</feature>
<dbReference type="EMBL" id="JACMRX010000005">
    <property type="protein sequence ID" value="KAF7990125.1"/>
    <property type="molecule type" value="Genomic_DNA"/>
</dbReference>
<feature type="region of interest" description="Disordered" evidence="2">
    <location>
        <begin position="1"/>
        <end position="51"/>
    </location>
</feature>
<keyword evidence="4" id="KW-1185">Reference proteome</keyword>
<feature type="coiled-coil region" evidence="1">
    <location>
        <begin position="213"/>
        <end position="283"/>
    </location>
</feature>
<feature type="compositionally biased region" description="Low complexity" evidence="2">
    <location>
        <begin position="107"/>
        <end position="126"/>
    </location>
</feature>
<proteinExistence type="predicted"/>
<dbReference type="Proteomes" id="UP000639338">
    <property type="component" value="Unassembled WGS sequence"/>
</dbReference>
<feature type="compositionally biased region" description="Polar residues" evidence="2">
    <location>
        <begin position="137"/>
        <end position="152"/>
    </location>
</feature>
<keyword evidence="1" id="KW-0175">Coiled coil</keyword>
<feature type="region of interest" description="Disordered" evidence="2">
    <location>
        <begin position="133"/>
        <end position="152"/>
    </location>
</feature>
<organism evidence="3 4">
    <name type="scientific">Aphidius gifuensis</name>
    <name type="common">Parasitoid wasp</name>
    <dbReference type="NCBI Taxonomy" id="684658"/>
    <lineage>
        <taxon>Eukaryota</taxon>
        <taxon>Metazoa</taxon>
        <taxon>Ecdysozoa</taxon>
        <taxon>Arthropoda</taxon>
        <taxon>Hexapoda</taxon>
        <taxon>Insecta</taxon>
        <taxon>Pterygota</taxon>
        <taxon>Neoptera</taxon>
        <taxon>Endopterygota</taxon>
        <taxon>Hymenoptera</taxon>
        <taxon>Apocrita</taxon>
        <taxon>Ichneumonoidea</taxon>
        <taxon>Braconidae</taxon>
        <taxon>Aphidiinae</taxon>
        <taxon>Aphidius</taxon>
    </lineage>
</organism>
<dbReference type="PANTHER" id="PTHR28594:SF1">
    <property type="entry name" value="ATR-INTERACTING PROTEIN"/>
    <property type="match status" value="1"/>
</dbReference>
<dbReference type="AlphaFoldDB" id="A0A835CRE5"/>
<evidence type="ECO:0000313" key="3">
    <source>
        <dbReference type="EMBL" id="KAF7990125.1"/>
    </source>
</evidence>
<dbReference type="OrthoDB" id="7668655at2759"/>
<evidence type="ECO:0000256" key="1">
    <source>
        <dbReference type="SAM" id="Coils"/>
    </source>
</evidence>
<gene>
    <name evidence="3" type="ORF">HCN44_009860</name>
</gene>
<name>A0A835CRE5_APHGI</name>
<evidence type="ECO:0000256" key="2">
    <source>
        <dbReference type="SAM" id="MobiDB-lite"/>
    </source>
</evidence>
<reference evidence="3 4" key="1">
    <citation type="submission" date="2020-08" db="EMBL/GenBank/DDBJ databases">
        <title>Aphidius gifuensis genome sequencing and assembly.</title>
        <authorList>
            <person name="Du Z."/>
        </authorList>
    </citation>
    <scope>NUCLEOTIDE SEQUENCE [LARGE SCALE GENOMIC DNA]</scope>
    <source>
        <strain evidence="3">YNYX2018</strain>
        <tissue evidence="3">Adults</tissue>
    </source>
</reference>
<sequence length="893" mass="103367">MSKRYGNRFNGEKSSPAKRPKLDITKTSDHVAPQRQQTNKPDTVIDQDLWGDDDDFCDDAFEVIDNIASQAFSQAVNTSLEDINNHGSQTDNNDDRSNDDGNSKTLKNNGSSSTSKPSTPNKLVVPFVKPVSPVKTNGFTSKPSTSYESRTNGFAPRRQSIYSQRLASSVEQRNFHDETTTLSQFNAHLIAGNHLNSTVVSIDDDDDPSIKTIKELQKKNEKLMRDNSSSEGEKIYLRQKIAKVMSEMDKIKTNMEKQNQAILTQLEAKIKNLLNENDSLKKENSLKDYDLKNSIDRLKLIEKSSIKLTNPQTNMPPSPFKRPPDVSIKKIDFTMQTDIIKKLNHRHKLPGCYYPLKNIPQQIFETPLPEKSVVDIQITDKIGQKSIPILHDIFSSRIFENPLLVKPIVTVVNSKNLNVEFYLPELSSLIKKTSDEINSSESISMINKIILTSMELLLNTTVVLKTIESEMQNDDLKDMDDLYFSNFYKLKIDHNKSLCDAKAWYDKERGIESRRTFSILSHIARSSKYLSDFIAGKINLALKNDELYKTYSSQLLRYNDWQSKVKNHQVLKLINEFIIVVSKIRRSHQFTGLICSLLETLYSVDKLTGFNSVISIQYVCDIFKEIIFSRPLMSCFPTITRILSHFSRSCIFVDNLCENLKKTKLIYHNNERKFHYDSCLLRVFMLQLEKFDFDILTNIDIASSILTFVDNVFTLEKTKWPFGDDQHDECECREHVLTHALLMIYDMHMLDIESLERDFYNQCNDDDMKNEKWNKFKDKHRSIIKTSTRFLCSLAWLDHRFVLHAQQPVLEHKVQLSWDKLRTVNDDADVIDKYVAESVESKLILDREDIQLKNVSLSEKIYSKKHEFINKLTDESLKKKKWSNAEELYQKLF</sequence>
<feature type="region of interest" description="Disordered" evidence="2">
    <location>
        <begin position="82"/>
        <end position="126"/>
    </location>
</feature>
<dbReference type="InterPro" id="IPR033349">
    <property type="entry name" value="ATRIP"/>
</dbReference>